<comment type="caution">
    <text evidence="2">The sequence shown here is derived from an EMBL/GenBank/DDBJ whole genome shotgun (WGS) entry which is preliminary data.</text>
</comment>
<evidence type="ECO:0000256" key="1">
    <source>
        <dbReference type="SAM" id="MobiDB-lite"/>
    </source>
</evidence>
<protein>
    <submittedName>
        <fullName evidence="2">Uncharacterized protein</fullName>
    </submittedName>
</protein>
<sequence length="146" mass="15406">MSTTTSYCSTTGEDSTLLATTEYPETTDAPTIDIDACPNVKNQVQSDETLPHNPPVVLPTSLITSSSSTTVSPGKTGPKRSRPHAARKPYEHSVTRSQSAPPKEPIYVPSVSIQVGQTDTMLTDSPMDSSSSAIQADAGPTTPMLQ</sequence>
<dbReference type="Proteomes" id="UP000716291">
    <property type="component" value="Unassembled WGS sequence"/>
</dbReference>
<keyword evidence="3" id="KW-1185">Reference proteome</keyword>
<proteinExistence type="predicted"/>
<feature type="compositionally biased region" description="Polar residues" evidence="1">
    <location>
        <begin position="111"/>
        <end position="134"/>
    </location>
</feature>
<gene>
    <name evidence="2" type="ORF">G6F64_009377</name>
</gene>
<feature type="region of interest" description="Disordered" evidence="1">
    <location>
        <begin position="44"/>
        <end position="146"/>
    </location>
</feature>
<dbReference type="OrthoDB" id="10473650at2759"/>
<feature type="compositionally biased region" description="Low complexity" evidence="1">
    <location>
        <begin position="58"/>
        <end position="73"/>
    </location>
</feature>
<dbReference type="AlphaFoldDB" id="A0A9P6X337"/>
<name>A0A9P6X337_RHIOR</name>
<reference evidence="2" key="1">
    <citation type="journal article" date="2020" name="Microb. Genom.">
        <title>Genetic diversity of clinical and environmental Mucorales isolates obtained from an investigation of mucormycosis cases among solid organ transplant recipients.</title>
        <authorList>
            <person name="Nguyen M.H."/>
            <person name="Kaul D."/>
            <person name="Muto C."/>
            <person name="Cheng S.J."/>
            <person name="Richter R.A."/>
            <person name="Bruno V.M."/>
            <person name="Liu G."/>
            <person name="Beyhan S."/>
            <person name="Sundermann A.J."/>
            <person name="Mounaud S."/>
            <person name="Pasculle A.W."/>
            <person name="Nierman W.C."/>
            <person name="Driscoll E."/>
            <person name="Cumbie R."/>
            <person name="Clancy C.J."/>
            <person name="Dupont C.L."/>
        </authorList>
    </citation>
    <scope>NUCLEOTIDE SEQUENCE</scope>
    <source>
        <strain evidence="2">GL11</strain>
    </source>
</reference>
<accession>A0A9P6X337</accession>
<dbReference type="EMBL" id="JAANQT010001698">
    <property type="protein sequence ID" value="KAG1304237.1"/>
    <property type="molecule type" value="Genomic_DNA"/>
</dbReference>
<feature type="compositionally biased region" description="Basic residues" evidence="1">
    <location>
        <begin position="77"/>
        <end position="87"/>
    </location>
</feature>
<evidence type="ECO:0000313" key="3">
    <source>
        <dbReference type="Proteomes" id="UP000716291"/>
    </source>
</evidence>
<evidence type="ECO:0000313" key="2">
    <source>
        <dbReference type="EMBL" id="KAG1304237.1"/>
    </source>
</evidence>
<organism evidence="2 3">
    <name type="scientific">Rhizopus oryzae</name>
    <name type="common">Mucormycosis agent</name>
    <name type="synonym">Rhizopus arrhizus var. delemar</name>
    <dbReference type="NCBI Taxonomy" id="64495"/>
    <lineage>
        <taxon>Eukaryota</taxon>
        <taxon>Fungi</taxon>
        <taxon>Fungi incertae sedis</taxon>
        <taxon>Mucoromycota</taxon>
        <taxon>Mucoromycotina</taxon>
        <taxon>Mucoromycetes</taxon>
        <taxon>Mucorales</taxon>
        <taxon>Mucorineae</taxon>
        <taxon>Rhizopodaceae</taxon>
        <taxon>Rhizopus</taxon>
    </lineage>
</organism>